<evidence type="ECO:0000313" key="1">
    <source>
        <dbReference type="EMBL" id="RXK85897.1"/>
    </source>
</evidence>
<dbReference type="RefSeq" id="WP_129001648.1">
    <property type="nucleotide sequence ID" value="NZ_SDHZ01000001.1"/>
</dbReference>
<gene>
    <name evidence="1" type="ORF">ESB13_03550</name>
</gene>
<sequence>MELPFGINKGDKQWGTIDEIFQHQIPDSFMIKKLSHDNTATKDHREFFARYKLHSCSDDYSIYIIYITDDDEKFTGYFLFTRNKDGHYSKPLPFTVAAGAYDITSQIESTILSCTQIIRNKVDVSETAVDSIMKYSYYKETMLIDALAGVIKNVRVDSIGSKNSVDTFTARISW</sequence>
<dbReference type="Proteomes" id="UP000290545">
    <property type="component" value="Unassembled WGS sequence"/>
</dbReference>
<proteinExistence type="predicted"/>
<accession>A0A4Q1D955</accession>
<dbReference type="AlphaFoldDB" id="A0A4Q1D955"/>
<reference evidence="1 2" key="1">
    <citation type="submission" date="2019-01" db="EMBL/GenBank/DDBJ databases">
        <title>Filimonas sp. strain TTM-71.</title>
        <authorList>
            <person name="Chen W.-M."/>
        </authorList>
    </citation>
    <scope>NUCLEOTIDE SEQUENCE [LARGE SCALE GENOMIC DNA]</scope>
    <source>
        <strain evidence="1 2">TTM-71</strain>
    </source>
</reference>
<organism evidence="1 2">
    <name type="scientific">Filimonas effusa</name>
    <dbReference type="NCBI Taxonomy" id="2508721"/>
    <lineage>
        <taxon>Bacteria</taxon>
        <taxon>Pseudomonadati</taxon>
        <taxon>Bacteroidota</taxon>
        <taxon>Chitinophagia</taxon>
        <taxon>Chitinophagales</taxon>
        <taxon>Chitinophagaceae</taxon>
        <taxon>Filimonas</taxon>
    </lineage>
</organism>
<comment type="caution">
    <text evidence="1">The sequence shown here is derived from an EMBL/GenBank/DDBJ whole genome shotgun (WGS) entry which is preliminary data.</text>
</comment>
<name>A0A4Q1D955_9BACT</name>
<keyword evidence="2" id="KW-1185">Reference proteome</keyword>
<protein>
    <submittedName>
        <fullName evidence="1">Uncharacterized protein</fullName>
    </submittedName>
</protein>
<dbReference type="EMBL" id="SDHZ01000001">
    <property type="protein sequence ID" value="RXK85897.1"/>
    <property type="molecule type" value="Genomic_DNA"/>
</dbReference>
<evidence type="ECO:0000313" key="2">
    <source>
        <dbReference type="Proteomes" id="UP000290545"/>
    </source>
</evidence>